<keyword evidence="9" id="KW-1185">Reference proteome</keyword>
<protein>
    <submittedName>
        <fullName evidence="8">Glycogen synthase</fullName>
    </submittedName>
</protein>
<dbReference type="InterPro" id="IPR014756">
    <property type="entry name" value="Ig_E-set"/>
</dbReference>
<dbReference type="Gene3D" id="3.40.50.2000">
    <property type="entry name" value="Glycogen Phosphorylase B"/>
    <property type="match status" value="2"/>
</dbReference>
<evidence type="ECO:0000256" key="3">
    <source>
        <dbReference type="ARBA" id="ARBA00022679"/>
    </source>
</evidence>
<dbReference type="PANTHER" id="PTHR45825:SF11">
    <property type="entry name" value="ALPHA AMYLASE DOMAIN-CONTAINING PROTEIN"/>
    <property type="match status" value="1"/>
</dbReference>
<comment type="subcellular location">
    <subcellularLocation>
        <location evidence="1">Plastid</location>
        <location evidence="1">Amyloplast</location>
    </subcellularLocation>
</comment>
<keyword evidence="4" id="KW-0934">Plastid</keyword>
<dbReference type="Gene3D" id="2.60.40.10">
    <property type="entry name" value="Immunoglobulins"/>
    <property type="match status" value="1"/>
</dbReference>
<keyword evidence="4" id="KW-0035">Amyloplast</keyword>
<evidence type="ECO:0000256" key="2">
    <source>
        <dbReference type="ARBA" id="ARBA00022676"/>
    </source>
</evidence>
<dbReference type="CDD" id="cd02859">
    <property type="entry name" value="E_set_AMPKbeta_like_N"/>
    <property type="match status" value="1"/>
</dbReference>
<dbReference type="SUPFAM" id="SSF81296">
    <property type="entry name" value="E set domains"/>
    <property type="match status" value="1"/>
</dbReference>
<gene>
    <name evidence="8" type="ORF">FVE85_5762</name>
</gene>
<dbReference type="OrthoDB" id="10263625at2759"/>
<organism evidence="8 9">
    <name type="scientific">Porphyridium purpureum</name>
    <name type="common">Red alga</name>
    <name type="synonym">Porphyridium cruentum</name>
    <dbReference type="NCBI Taxonomy" id="35688"/>
    <lineage>
        <taxon>Eukaryota</taxon>
        <taxon>Rhodophyta</taxon>
        <taxon>Bangiophyceae</taxon>
        <taxon>Porphyridiales</taxon>
        <taxon>Porphyridiaceae</taxon>
        <taxon>Porphyridium</taxon>
    </lineage>
</organism>
<dbReference type="SUPFAM" id="SSF53756">
    <property type="entry name" value="UDP-Glycosyltransferase/glycogen phosphorylase"/>
    <property type="match status" value="1"/>
</dbReference>
<evidence type="ECO:0000313" key="8">
    <source>
        <dbReference type="EMBL" id="KAA8498177.1"/>
    </source>
</evidence>
<keyword evidence="3" id="KW-0808">Transferase</keyword>
<dbReference type="Pfam" id="PF16561">
    <property type="entry name" value="AMPK1_CBM"/>
    <property type="match status" value="1"/>
</dbReference>
<evidence type="ECO:0000256" key="1">
    <source>
        <dbReference type="ARBA" id="ARBA00004602"/>
    </source>
</evidence>
<accession>A0A5J4Z6A3</accession>
<proteinExistence type="predicted"/>
<dbReference type="SUPFAM" id="SSF51445">
    <property type="entry name" value="(Trans)glycosidases"/>
    <property type="match status" value="1"/>
</dbReference>
<feature type="domain" description="AMP-activated protein kinase glycogen-binding" evidence="7">
    <location>
        <begin position="1544"/>
        <end position="1624"/>
    </location>
</feature>
<reference evidence="9" key="1">
    <citation type="journal article" date="2019" name="Nat. Commun.">
        <title>Expansion of phycobilisome linker gene families in mesophilic red algae.</title>
        <authorList>
            <person name="Lee J."/>
            <person name="Kim D."/>
            <person name="Bhattacharya D."/>
            <person name="Yoon H.S."/>
        </authorList>
    </citation>
    <scope>NUCLEOTIDE SEQUENCE [LARGE SCALE GENOMIC DNA]</scope>
    <source>
        <strain evidence="9">CCMP 1328</strain>
    </source>
</reference>
<dbReference type="GO" id="GO:0016757">
    <property type="term" value="F:glycosyltransferase activity"/>
    <property type="evidence" value="ECO:0007669"/>
    <property type="project" value="UniProtKB-KW"/>
</dbReference>
<dbReference type="EMBL" id="VRMN01000001">
    <property type="protein sequence ID" value="KAA8498177.1"/>
    <property type="molecule type" value="Genomic_DNA"/>
</dbReference>
<evidence type="ECO:0000256" key="4">
    <source>
        <dbReference type="ARBA" id="ARBA00023234"/>
    </source>
</evidence>
<sequence>MGGASRYDKWVQTFVGKNEAAIAEAMAEIEVELLSVQRAGYASHAERVSLLETMLVCLLGHRVDNIRERAVVLLNVLYDGHDLQLTDSLTVQIASVDVNQFLISVPLSSGHGASSSTAKADPSSVKIKVFGPTADLYAPPKWVDVPVERTKDGNGVQCALPAFSRPGFYDWALVPASMSSTRVPSSTDSLDPAVAAFDHRRCRGRVIVQPAGVRDEYLFEAPVDQVGASWDESTGALQDLGNFDRILEILPDLKMKGVTGVYVMGALERPVDDPDAAPFNVADRASVCSKVGGEKMFAHLTSEMRSLGLKPIIDGFDRVSRGFHRKYRKFVVDTLNQRGVPTPHPGTDARENQWSDSVLLNYRRVEVWDLLVQELKVLARKYGVRGVRLDNAQSYPLILAEDPSLYRRDPDGEMHYSMDEIFFGQIVKPNAECAYWTTGACLDLNYPNPFLIKVVREMWNEFPNFLVIGESHFHREIELVQSGLIVHSFRVAQILASLSGRTLRRDGSVARIPMSKRSTARTLTKLYKNERDYMPKDPVMVQSSCFHTTPYPGGLYGRKAWMAVDLLYFLPGIPMLLFGEDKGQSVRLNMMSYANHEETSAYDVNYDLLLPKSPPKKAATPANASPTDGVSALATGMRKVMSASNLANSPLSLTPVAQLVASEGGAGKGMRRVSSKGQIAGKLSTRGSVQDLKAMSRTGSVTDFKSPLIRNRSKDDLKGMAVRSTTATDVANLSMLNKQLYEEIGPHAGFDLTRIKGHYDHRELIRHEYPVFSKGSFCVLGVEPLYREQIFAFARFTHTQFVIVVMNLKDVQDGEAFKEAKDVSIFLQPLADSLPDSYTSRMNHLFSLKDVFTGEKRADGHLFTLEELIFRRMNLMMEPLHTCIFEVCEADSSAETSALHLKQCVHRLHAEGGDMKDPRENTISALFARSAAKGMSSFAAALLQVDTMLRENHIPDDELDTFLQLALQRASGLYYNVIYEGIEAPRDFEPPKGDRIIAYLLQLAYAAREPRVKTLASNMLKRCQNIGPLVFVCPEYGRFSTAGGLGVMVDELTKDLADLGLEIYVISPYYTVNRKNQTGYLGPGFNWTRNLDINVGTHVVTVGVWEGKEEGVNMIFLERGDFFPKVYADAGSQEKHLQSIVLMSLASLEVMCHKAVQPAVFVTNDWMPSMAAAYAKQGFFGSYFDDTTFFHLIHNLGSDYEGRCYPSPQQGDMSMIHRLPTHLLIDPWWAQTVVNPSRCALMCSDSWGTVSPSYLRELKESHALKHIMLQCRAPFGYPNGIRQAHREQLLLSKGAENHTAAKRILQQKYFGFRDLDDSIPLFAFVGRVTSQKGVHMILNAVDELIQFTGGRLMVLVGGPATWSDPYSAGCARHMQDLRNRHHDRFWADPDAFFLDGPLVNLGADFGVMPSLFEPGGIVQQEFFVAGTPVVAFKTGGLKDTVHEWNPETGDGNGFLFDGYNHNDFMWAMKRALRTFSRRAEYEELRQNAYDSTIDVSQVAWAWSSEFHRLRGAIFAIPKGIATELGEAAATAVDDGTLESSAKVVTFEWKNAGGVNRVEMKGSFDNWQRSSSLVQDPSDDSKFIISMRLPRGTYQFKFRVDGQWLLNDKYERASSNGMENNVFTVE</sequence>
<dbReference type="InterPro" id="IPR001296">
    <property type="entry name" value="Glyco_trans_1"/>
</dbReference>
<dbReference type="InterPro" id="IPR013783">
    <property type="entry name" value="Ig-like_fold"/>
</dbReference>
<dbReference type="OMA" id="EDASYVM"/>
<dbReference type="InterPro" id="IPR032640">
    <property type="entry name" value="AMPK1_CBM"/>
</dbReference>
<dbReference type="Pfam" id="PF08323">
    <property type="entry name" value="Glyco_transf_5"/>
    <property type="match status" value="1"/>
</dbReference>
<keyword evidence="2" id="KW-0328">Glycosyltransferase</keyword>
<dbReference type="Gene3D" id="3.20.20.80">
    <property type="entry name" value="Glycosidases"/>
    <property type="match status" value="1"/>
</dbReference>
<dbReference type="Pfam" id="PF00534">
    <property type="entry name" value="Glycos_transf_1"/>
    <property type="match status" value="1"/>
</dbReference>
<feature type="domain" description="Starch synthase catalytic" evidence="6">
    <location>
        <begin position="1030"/>
        <end position="1262"/>
    </location>
</feature>
<dbReference type="PANTHER" id="PTHR45825">
    <property type="entry name" value="GRANULE-BOUND STARCH SYNTHASE 1, CHLOROPLASTIC/AMYLOPLASTIC"/>
    <property type="match status" value="1"/>
</dbReference>
<dbReference type="CDD" id="cd03791">
    <property type="entry name" value="GT5_Glycogen_synthase_DULL1-like"/>
    <property type="match status" value="1"/>
</dbReference>
<dbReference type="InterPro" id="IPR017853">
    <property type="entry name" value="GH"/>
</dbReference>
<evidence type="ECO:0000259" key="7">
    <source>
        <dbReference type="Pfam" id="PF16561"/>
    </source>
</evidence>
<feature type="domain" description="Glycosyl transferase family 1" evidence="5">
    <location>
        <begin position="1316"/>
        <end position="1488"/>
    </location>
</feature>
<evidence type="ECO:0000313" key="9">
    <source>
        <dbReference type="Proteomes" id="UP000324585"/>
    </source>
</evidence>
<dbReference type="Proteomes" id="UP000324585">
    <property type="component" value="Unassembled WGS sequence"/>
</dbReference>
<dbReference type="InterPro" id="IPR013534">
    <property type="entry name" value="Starch_synth_cat_dom"/>
</dbReference>
<evidence type="ECO:0000259" key="6">
    <source>
        <dbReference type="Pfam" id="PF08323"/>
    </source>
</evidence>
<name>A0A5J4Z6A3_PORPP</name>
<comment type="caution">
    <text evidence="8">The sequence shown here is derived from an EMBL/GenBank/DDBJ whole genome shotgun (WGS) entry which is preliminary data.</text>
</comment>
<evidence type="ECO:0000259" key="5">
    <source>
        <dbReference type="Pfam" id="PF00534"/>
    </source>
</evidence>